<dbReference type="InterPro" id="IPR013325">
    <property type="entry name" value="RNA_pol_sigma_r2"/>
</dbReference>
<evidence type="ECO:0000313" key="8">
    <source>
        <dbReference type="Proteomes" id="UP000504607"/>
    </source>
</evidence>
<dbReference type="Pfam" id="PF04539">
    <property type="entry name" value="Sigma70_r3"/>
    <property type="match status" value="1"/>
</dbReference>
<dbReference type="PANTHER" id="PTHR30603:SF45">
    <property type="entry name" value="RNA POLYMERASE SIGMA FACTOR SIGF, CHLOROPLASTIC"/>
    <property type="match status" value="1"/>
</dbReference>
<evidence type="ECO:0000256" key="6">
    <source>
        <dbReference type="SAM" id="MobiDB-lite"/>
    </source>
</evidence>
<dbReference type="PROSITE" id="PS00716">
    <property type="entry name" value="SIGMA70_2"/>
    <property type="match status" value="1"/>
</dbReference>
<keyword evidence="3" id="KW-0731">Sigma factor</keyword>
<dbReference type="InterPro" id="IPR014284">
    <property type="entry name" value="RNA_pol_sigma-70_dom"/>
</dbReference>
<evidence type="ECO:0000256" key="5">
    <source>
        <dbReference type="ARBA" id="ARBA00023163"/>
    </source>
</evidence>
<dbReference type="InterPro" id="IPR007624">
    <property type="entry name" value="RNA_pol_sigma70_r3"/>
</dbReference>
<dbReference type="PRINTS" id="PR00046">
    <property type="entry name" value="SIGMA70FCT"/>
</dbReference>
<dbReference type="SUPFAM" id="SSF88659">
    <property type="entry name" value="Sigma3 and sigma4 domains of RNA polymerase sigma factors"/>
    <property type="match status" value="2"/>
</dbReference>
<evidence type="ECO:0000256" key="4">
    <source>
        <dbReference type="ARBA" id="ARBA00023125"/>
    </source>
</evidence>
<protein>
    <submittedName>
        <fullName evidence="9">RNA polymerase sigma factor sigF, chloroplastic</fullName>
    </submittedName>
</protein>
<evidence type="ECO:0000256" key="3">
    <source>
        <dbReference type="ARBA" id="ARBA00023082"/>
    </source>
</evidence>
<evidence type="ECO:0000256" key="2">
    <source>
        <dbReference type="ARBA" id="ARBA00023015"/>
    </source>
</evidence>
<name>A0A6I9QD29_ELAGV</name>
<evidence type="ECO:0000313" key="9">
    <source>
        <dbReference type="RefSeq" id="XP_010907040.1"/>
    </source>
</evidence>
<dbReference type="Gene3D" id="1.20.120.1810">
    <property type="match status" value="1"/>
</dbReference>
<organism evidence="8 9">
    <name type="scientific">Elaeis guineensis var. tenera</name>
    <name type="common">Oil palm</name>
    <dbReference type="NCBI Taxonomy" id="51953"/>
    <lineage>
        <taxon>Eukaryota</taxon>
        <taxon>Viridiplantae</taxon>
        <taxon>Streptophyta</taxon>
        <taxon>Embryophyta</taxon>
        <taxon>Tracheophyta</taxon>
        <taxon>Spermatophyta</taxon>
        <taxon>Magnoliopsida</taxon>
        <taxon>Liliopsida</taxon>
        <taxon>Arecaceae</taxon>
        <taxon>Arecoideae</taxon>
        <taxon>Cocoseae</taxon>
        <taxon>Elaeidinae</taxon>
        <taxon>Elaeis</taxon>
    </lineage>
</organism>
<dbReference type="InterPro" id="IPR007627">
    <property type="entry name" value="RNA_pol_sigma70_r2"/>
</dbReference>
<dbReference type="InterPro" id="IPR007630">
    <property type="entry name" value="RNA_pol_sigma70_r4"/>
</dbReference>
<keyword evidence="4" id="KW-0238">DNA-binding</keyword>
<dbReference type="Gene3D" id="1.10.10.10">
    <property type="entry name" value="Winged helix-like DNA-binding domain superfamily/Winged helix DNA-binding domain"/>
    <property type="match status" value="2"/>
</dbReference>
<dbReference type="FunCoup" id="A0A6I9QD29">
    <property type="interactions" value="688"/>
</dbReference>
<dbReference type="Pfam" id="PF04542">
    <property type="entry name" value="Sigma70_r2"/>
    <property type="match status" value="1"/>
</dbReference>
<dbReference type="GO" id="GO:0003677">
    <property type="term" value="F:DNA binding"/>
    <property type="evidence" value="ECO:0007669"/>
    <property type="project" value="UniProtKB-KW"/>
</dbReference>
<dbReference type="GO" id="GO:0006352">
    <property type="term" value="P:DNA-templated transcription initiation"/>
    <property type="evidence" value="ECO:0007669"/>
    <property type="project" value="InterPro"/>
</dbReference>
<dbReference type="SUPFAM" id="SSF88946">
    <property type="entry name" value="Sigma2 domain of RNA polymerase sigma factors"/>
    <property type="match status" value="1"/>
</dbReference>
<dbReference type="NCBIfam" id="TIGR02937">
    <property type="entry name" value="sigma70-ECF"/>
    <property type="match status" value="1"/>
</dbReference>
<dbReference type="PANTHER" id="PTHR30603">
    <property type="entry name" value="RNA POLYMERASE SIGMA FACTOR RPO"/>
    <property type="match status" value="1"/>
</dbReference>
<dbReference type="Pfam" id="PF04545">
    <property type="entry name" value="Sigma70_r4"/>
    <property type="match status" value="1"/>
</dbReference>
<comment type="similarity">
    <text evidence="1">Belongs to the sigma-70 factor family.</text>
</comment>
<keyword evidence="5" id="KW-0804">Transcription</keyword>
<evidence type="ECO:0000259" key="7">
    <source>
        <dbReference type="PROSITE" id="PS00716"/>
    </source>
</evidence>
<feature type="domain" description="RNA polymerase sigma-70" evidence="7">
    <location>
        <begin position="527"/>
        <end position="553"/>
    </location>
</feature>
<dbReference type="CDD" id="cd06171">
    <property type="entry name" value="Sigma70_r4"/>
    <property type="match status" value="1"/>
</dbReference>
<evidence type="ECO:0000256" key="1">
    <source>
        <dbReference type="ARBA" id="ARBA00007788"/>
    </source>
</evidence>
<dbReference type="KEGG" id="egu:105033810"/>
<keyword evidence="2" id="KW-0805">Transcription regulation</keyword>
<reference evidence="9" key="1">
    <citation type="submission" date="2025-08" db="UniProtKB">
        <authorList>
            <consortium name="RefSeq"/>
        </authorList>
    </citation>
    <scope>IDENTIFICATION</scope>
</reference>
<dbReference type="RefSeq" id="XP_010907040.1">
    <property type="nucleotide sequence ID" value="XM_010908738.3"/>
</dbReference>
<dbReference type="Proteomes" id="UP000504607">
    <property type="component" value="Unplaced"/>
</dbReference>
<accession>A0A6I9QD29</accession>
<dbReference type="GO" id="GO:0016987">
    <property type="term" value="F:sigma factor activity"/>
    <property type="evidence" value="ECO:0007669"/>
    <property type="project" value="UniProtKB-KW"/>
</dbReference>
<dbReference type="InParanoid" id="A0A6I9QD29"/>
<keyword evidence="8" id="KW-1185">Reference proteome</keyword>
<dbReference type="InterPro" id="IPR013324">
    <property type="entry name" value="RNA_pol_sigma_r3/r4-like"/>
</dbReference>
<dbReference type="AlphaFoldDB" id="A0A6I9QD29"/>
<dbReference type="OrthoDB" id="206108at2759"/>
<dbReference type="InterPro" id="IPR036388">
    <property type="entry name" value="WH-like_DNA-bd_sf"/>
</dbReference>
<proteinExistence type="inferred from homology"/>
<feature type="region of interest" description="Disordered" evidence="6">
    <location>
        <begin position="1"/>
        <end position="31"/>
    </location>
</feature>
<dbReference type="InterPro" id="IPR050239">
    <property type="entry name" value="Sigma-70_RNA_pol_init_factors"/>
</dbReference>
<dbReference type="GeneID" id="105033810"/>
<gene>
    <name evidence="9" type="primary">LOC105033810</name>
</gene>
<sequence>MEAGRRLLASPPPNPTRTHLRNRSPTSVPMLHDQASWTNTSVPTTPIACHFPISVLSHEQHDDYKTNCISKEEKNVQDNQQVRSGRSCYEEKEKCEFAQYLRYSKQQLLYHQVFWYPFLSLYTEEKTPLAMAVEPIKSDSKGVQLENCADFVRPTEVLALAKRAMMASRKAASLMEESNILAAEFDESHFLSLNHRGSTVDISIKEVMAVRSKRLLERRSKKRKVGKNSNNVAREVSKLMTSDMKEKIDKGLINQNDPLRLFLWGPETKQLLTVKEEKDLFVQIQDVVRLEEVQQRLRLQFDREPTLSEWAKAVGMSCQVLQSCLSSGKRSREKMINANLRLVVHVAKQYEGKGLSVQDLLQEGSRGLMKSLEKFKPKAGCRFATYAYWWIRQSIRRAIFLNSRVIRLPENVFGLLKRIKNARRLFIQEGHAPTNEEIAKRVGISVEKLEALLLTTRNPISIQECVWTDQDVKFQEITADPGVETPELSIAKQMMRQHVRGLLRILKPRERQIIQYRFGIPNNEQKSLTEIGAMFGLSKERVRQLESRALDKLKGCLPSHGLGAYLELLL</sequence>
<dbReference type="InterPro" id="IPR000943">
    <property type="entry name" value="RNA_pol_sigma70"/>
</dbReference>